<dbReference type="InterPro" id="IPR022966">
    <property type="entry name" value="RNase_II/R_CS"/>
</dbReference>
<dbReference type="PROSITE" id="PS50330">
    <property type="entry name" value="UIM"/>
    <property type="match status" value="1"/>
</dbReference>
<dbReference type="PROSITE" id="PS01175">
    <property type="entry name" value="RIBONUCLEASE_II"/>
    <property type="match status" value="1"/>
</dbReference>
<dbReference type="FunFam" id="1.25.40.90:FF:000002">
    <property type="entry name" value="epsin-2 isoform X1"/>
    <property type="match status" value="1"/>
</dbReference>
<dbReference type="PROSITE" id="PS50942">
    <property type="entry name" value="ENTH"/>
    <property type="match status" value="1"/>
</dbReference>
<evidence type="ECO:0000256" key="5">
    <source>
        <dbReference type="ARBA" id="ARBA00022737"/>
    </source>
</evidence>
<feature type="region of interest" description="Disordered" evidence="7">
    <location>
        <begin position="295"/>
        <end position="335"/>
    </location>
</feature>
<dbReference type="Gene3D" id="1.25.40.90">
    <property type="match status" value="1"/>
</dbReference>
<feature type="compositionally biased region" description="Low complexity" evidence="7">
    <location>
        <begin position="24"/>
        <end position="34"/>
    </location>
</feature>
<dbReference type="VEuPathDB" id="VectorBase:ADAR2_009641"/>
<keyword evidence="4" id="KW-0597">Phosphoprotein</keyword>
<dbReference type="InterPro" id="IPR050180">
    <property type="entry name" value="RNR_Ribonuclease"/>
</dbReference>
<evidence type="ECO:0000259" key="8">
    <source>
        <dbReference type="PROSITE" id="PS50942"/>
    </source>
</evidence>
<reference evidence="9" key="3">
    <citation type="journal article" date="2013" name="Nucleic Acids Res.">
        <title>The genome of Anopheles darlingi, the main neotropical malaria vector.</title>
        <authorList>
            <person name="Marinotti O."/>
            <person name="Cerqueira G.C."/>
            <person name="de Almeida L.G."/>
            <person name="Ferro M.I."/>
            <person name="Loreto E.L."/>
            <person name="Zaha A."/>
            <person name="Teixeira S.M."/>
            <person name="Wespiser A.R."/>
            <person name="Almeida E Silva A."/>
            <person name="Schlindwein A.D."/>
            <person name="Pacheco A.C."/>
            <person name="Silva A.L."/>
            <person name="Graveley B.R."/>
            <person name="Walenz B.P."/>
            <person name="Lima Bde A."/>
            <person name="Ribeiro C.A."/>
            <person name="Nunes-Silva C.G."/>
            <person name="de Carvalho C.R."/>
            <person name="Soares C.M."/>
            <person name="de Menezes C.B."/>
            <person name="Matiolli C."/>
            <person name="Caffrey D."/>
            <person name="Araujo D.A."/>
            <person name="de Oliveira D.M."/>
            <person name="Golenbock D."/>
            <person name="Grisard E.C."/>
            <person name="Fantinatti-Garboggini F."/>
            <person name="de Carvalho F.M."/>
            <person name="Barcellos F.G."/>
            <person name="Prosdocimi F."/>
            <person name="May G."/>
            <person name="Azevedo Junior G.M."/>
            <person name="Guimaraes G.M."/>
            <person name="Goldman G.H."/>
            <person name="Padilha I.Q."/>
            <person name="Batista Jda S."/>
            <person name="Ferro J.A."/>
            <person name="Ribeiro J.M."/>
            <person name="Fietto J.L."/>
            <person name="Dabbas K.M."/>
            <person name="Cerdeira L."/>
            <person name="Agnez-Lima L.F."/>
            <person name="Brocchi M."/>
            <person name="de Carvalho M.O."/>
            <person name="Teixeira Mde M."/>
            <person name="Diniz Maia Mde M."/>
            <person name="Goldman M.H."/>
            <person name="Cruz Schneider M.P."/>
            <person name="Felipe M.S."/>
            <person name="Hungria M."/>
            <person name="Nicolas M.F."/>
            <person name="Pereira M."/>
            <person name="Montes M.A."/>
            <person name="Cantao M.E."/>
            <person name="Vincentz M."/>
            <person name="Rafael M.S."/>
            <person name="Silverman N."/>
            <person name="Stoco P.H."/>
            <person name="Souza R.C."/>
            <person name="Vicentini R."/>
            <person name="Gazzinelli R.T."/>
            <person name="Neves Rde O."/>
            <person name="Silva R."/>
            <person name="Astolfi-Filho S."/>
            <person name="Maciel T.E."/>
            <person name="Urmenyi T.P."/>
            <person name="Tadei W.P."/>
            <person name="Camargo E.P."/>
            <person name="de Vasconcelos A.T."/>
        </authorList>
    </citation>
    <scope>NUCLEOTIDE SEQUENCE</scope>
</reference>
<dbReference type="Gene3D" id="2.40.50.690">
    <property type="match status" value="1"/>
</dbReference>
<feature type="compositionally biased region" description="Low complexity" evidence="7">
    <location>
        <begin position="1841"/>
        <end position="1857"/>
    </location>
</feature>
<dbReference type="HOGENOM" id="CLU_236579_0_0_1"/>
<feature type="compositionally biased region" description="Basic and acidic residues" evidence="7">
    <location>
        <begin position="322"/>
        <end position="335"/>
    </location>
</feature>
<proteinExistence type="inferred from homology"/>
<dbReference type="PANTHER" id="PTHR23355">
    <property type="entry name" value="RIBONUCLEASE"/>
    <property type="match status" value="1"/>
</dbReference>
<name>W5JEE0_ANODA</name>
<dbReference type="Pfam" id="PF00773">
    <property type="entry name" value="RNB"/>
    <property type="match status" value="1"/>
</dbReference>
<dbReference type="SMART" id="SM00726">
    <property type="entry name" value="UIM"/>
    <property type="match status" value="2"/>
</dbReference>
<feature type="compositionally biased region" description="Basic and acidic residues" evidence="7">
    <location>
        <begin position="176"/>
        <end position="191"/>
    </location>
</feature>
<dbReference type="InterPro" id="IPR041505">
    <property type="entry name" value="Dis3_CSD2"/>
</dbReference>
<feature type="region of interest" description="Disordered" evidence="7">
    <location>
        <begin position="1841"/>
        <end position="1864"/>
    </location>
</feature>
<feature type="region of interest" description="Disordered" evidence="7">
    <location>
        <begin position="1330"/>
        <end position="1369"/>
    </location>
</feature>
<dbReference type="SUPFAM" id="SSF48464">
    <property type="entry name" value="ENTH/VHS domain"/>
    <property type="match status" value="1"/>
</dbReference>
<keyword evidence="6" id="KW-0446">Lipid-binding</keyword>
<feature type="compositionally biased region" description="Polar residues" evidence="7">
    <location>
        <begin position="1450"/>
        <end position="1465"/>
    </location>
</feature>
<comment type="caution">
    <text evidence="9">The sequence shown here is derived from an EMBL/GenBank/DDBJ whole genome shotgun (WGS) entry which is preliminary data.</text>
</comment>
<protein>
    <recommendedName>
        <fullName evidence="8">ENTH domain-containing protein</fullName>
    </recommendedName>
</protein>
<dbReference type="SMART" id="SM00273">
    <property type="entry name" value="ENTH"/>
    <property type="match status" value="1"/>
</dbReference>
<sequence length="1864" mass="201396">MSDEDFFRGIRDDIVNSTTKMQEASATKGKSAPKAPKKPVQFVALDQEGGVPVQQPKQVDKGEQPDPAPGAADNDSPPPAGRPDPAAPAPGPSKKSEKKLKKKEAAAASKEAAKLKKKRKDKTATPAGGIHKLEHLQEMIDDIKSQINELKHESHKKKLLPGKVRKGQETATAEVRGGDREEHEEKRETKRSVQWNEMKAASTKRSKHVTPDHPTENGNPQVQLKDLPSDQQLLLALFTLNSSQRQQLIEKIGLNYGLLAAHPQKKDKIVVAEAFRSISESLHLAAMEFMTVTGKKKRYNPKARPQQKAHHSHQKAHHSHQKAHDAPQGKVKQPERQTFEAQVSYLLNDGKTRPLKEYKAELTLGDRGSQNATEHLIAFVDRLVANRVGYLVEGPLRINPNNHYQSFVDDPRQSGNVFINSILLRQCAMEGDVVQVFVKYDESKEEQPAKDGGKVGPATEASLEEVADASAPEGVVVDEVQPVTAVVAQAQPTARNGLGFVVRVLEKRHNRQCVGTFAPIGQGKKHYRMFIPRDKRIPAMRVLHHDLPNAFLDPMNAPNDGKEGGSGDGDIAAGTDLLEVIYQAQIVQWQDDVPIGTILRPIGKCGQLEVENEAILVEYNLDVTPYPESLLAQLPPCPYTIPEEELAKRTDLRGECIFTIDPATARDLDDALSCKLLPDGNYEIGVHISDVTYFLREGSSLDEQVKLRATSIYMVDGVHHMLPKQLCNSCSLLPGQDKLAFSVLWKIRPEDGQILDTRFERTIINSCAQLSYEHAQLMLDNPEGSLEGDESMPVIAHGYTANGLRDIVNRLQSIAVKLRKRRMDGGCLKINQPKLTFRLDPATGRPLAYGVYQLRASNELIEDFMLLANVSVAEAIHAAYPAISLLRSHRAPSDNMMKKLVRNLAAHGYTFSYDSSKAIRESMEAIATAAEHPDAVSSVLSVLLAKPMTRALYYCSTFASSPEDFAHYALAIPLYTHFTSPIRRYADCLVHRVLAASLGIDAEPKRSPDEVQRLASICNEKKYNAKLAGDASSLLYFRHWLSTAGEQEMMGAVLGYGEHHIELVLIHAGLVVKVFEKKIAATARLVFKPVEPTGSCLLVPKDTSIPPVKLQIFTKVRVMVKTLDHRPRLTASSWGNGSAPVLGFSCADKRLSGELITPAGSGEKPPSRKTDTQMNVAGIRRNIKNLAHNYSDAQIKVREATSNDPWGPSSTIMAEIADLTYNVVAFSEIMQMIWKRMNDHGKNWRHVYKALLLLEYLIKTGTEKVAQQCKENIYAIQTLKEFQYLEEGKDQGMHVREKAKQLVSLLKDDERLKNERARALKAKERFARTTSAFGSDGSMDGPTQRDSRPPNWGEGEPIAGSATSGVGGKPVSEIEFVRPQTVGEEELQLQLAMAMSREEAEQEEQKRRSDDVRLQLALSQSEQDFKTDPVKQESSSALVDLLDISFGATSISSPSQQHAGPSGSSAPIDPWGMPVAGGSRPTTTDPWSRTSSPPAAVDPWLNTASALPPAPSSSSKPPLLGGGGGLDAWQTRTQSPSVTSGSSVEGWLHNGGGAAATNGNVDPWLSKTGAAGAPAHAAMGGDPWQGNKRSTPVPAAAAADPWQPSSSSNVAAAGGAAKLDPWAPVGGSGSATGSVGDLGVAFGGAGGVPPNRPSPVGALTSPVSDLDEFDIITKRAASNNGTSSTNNNYNHNATSNNLNNNSSLLLGDLDPLSSSGTTNSSSPSTTATGAVKKTPQSFLGENSALVNLDNLIKPMPSGAAGGAGGIGVGGLGMTSATMASSGAAYNPFGDSGTAGGAVPAQKNLFQQNQPQVPSINQLKQSPFPVTLNQDPWAPVSNMAAAQNNLNNNNPAPWMNPQSSNPFLS</sequence>
<feature type="compositionally biased region" description="Pro residues" evidence="7">
    <location>
        <begin position="76"/>
        <end position="91"/>
    </location>
</feature>
<feature type="region of interest" description="Disordered" evidence="7">
    <location>
        <begin position="1"/>
        <end position="135"/>
    </location>
</feature>
<dbReference type="GO" id="GO:0010587">
    <property type="term" value="P:miRNA catabolic process"/>
    <property type="evidence" value="ECO:0007669"/>
    <property type="project" value="TreeGrafter"/>
</dbReference>
<accession>W5JEE0</accession>
<feature type="compositionally biased region" description="Basic residues" evidence="7">
    <location>
        <begin position="153"/>
        <end position="165"/>
    </location>
</feature>
<dbReference type="GO" id="GO:0008289">
    <property type="term" value="F:lipid binding"/>
    <property type="evidence" value="ECO:0007669"/>
    <property type="project" value="UniProtKB-KW"/>
</dbReference>
<dbReference type="InParanoid" id="W5JEE0"/>
<evidence type="ECO:0000256" key="4">
    <source>
        <dbReference type="ARBA" id="ARBA00022553"/>
    </source>
</evidence>
<feature type="region of interest" description="Disordered" evidence="7">
    <location>
        <begin position="147"/>
        <end position="222"/>
    </location>
</feature>
<dbReference type="VEuPathDB" id="VectorBase:ADAC100486"/>
<dbReference type="SMART" id="SM00955">
    <property type="entry name" value="RNB"/>
    <property type="match status" value="1"/>
</dbReference>
<dbReference type="InterPro" id="IPR013809">
    <property type="entry name" value="ENTH"/>
</dbReference>
<dbReference type="InterPro" id="IPR008942">
    <property type="entry name" value="ENTH_VHS"/>
</dbReference>
<reference evidence="9" key="2">
    <citation type="submission" date="2010-05" db="EMBL/GenBank/DDBJ databases">
        <authorList>
            <person name="Almeida L.G."/>
            <person name="Nicolas M.F."/>
            <person name="Souza R.C."/>
            <person name="Vasconcelos A.T.R."/>
        </authorList>
    </citation>
    <scope>NUCLEOTIDE SEQUENCE</scope>
</reference>
<dbReference type="STRING" id="43151.W5JEE0"/>
<evidence type="ECO:0000313" key="9">
    <source>
        <dbReference type="EMBL" id="ETN61270.1"/>
    </source>
</evidence>
<dbReference type="PANTHER" id="PTHR23355:SF9">
    <property type="entry name" value="DIS3-LIKE EXONUCLEASE 2"/>
    <property type="match status" value="1"/>
</dbReference>
<dbReference type="EMBL" id="ADMH02001732">
    <property type="protein sequence ID" value="ETN61270.1"/>
    <property type="molecule type" value="Genomic_DNA"/>
</dbReference>
<dbReference type="InterPro" id="IPR001900">
    <property type="entry name" value="RNase_II/R"/>
</dbReference>
<dbReference type="Gene3D" id="2.40.50.700">
    <property type="match status" value="1"/>
</dbReference>
<evidence type="ECO:0000256" key="3">
    <source>
        <dbReference type="ARBA" id="ARBA00022490"/>
    </source>
</evidence>
<evidence type="ECO:0000256" key="2">
    <source>
        <dbReference type="ARBA" id="ARBA00010130"/>
    </source>
</evidence>
<dbReference type="GO" id="GO:0003723">
    <property type="term" value="F:RNA binding"/>
    <property type="evidence" value="ECO:0007669"/>
    <property type="project" value="InterPro"/>
</dbReference>
<dbReference type="Pfam" id="PF17849">
    <property type="entry name" value="OB_Dis3"/>
    <property type="match status" value="1"/>
</dbReference>
<gene>
    <name evidence="9" type="ORF">AND_007074</name>
</gene>
<dbReference type="SUPFAM" id="SSF50249">
    <property type="entry name" value="Nucleic acid-binding proteins"/>
    <property type="match status" value="3"/>
</dbReference>
<organism evidence="9">
    <name type="scientific">Anopheles darlingi</name>
    <name type="common">Mosquito</name>
    <dbReference type="NCBI Taxonomy" id="43151"/>
    <lineage>
        <taxon>Eukaryota</taxon>
        <taxon>Metazoa</taxon>
        <taxon>Ecdysozoa</taxon>
        <taxon>Arthropoda</taxon>
        <taxon>Hexapoda</taxon>
        <taxon>Insecta</taxon>
        <taxon>Pterygota</taxon>
        <taxon>Neoptera</taxon>
        <taxon>Endopterygota</taxon>
        <taxon>Diptera</taxon>
        <taxon>Nematocera</taxon>
        <taxon>Culicoidea</taxon>
        <taxon>Culicidae</taxon>
        <taxon>Anophelinae</taxon>
        <taxon>Anopheles</taxon>
    </lineage>
</organism>
<evidence type="ECO:0000256" key="7">
    <source>
        <dbReference type="SAM" id="MobiDB-lite"/>
    </source>
</evidence>
<feature type="compositionally biased region" description="Polar residues" evidence="7">
    <location>
        <begin position="1480"/>
        <end position="1493"/>
    </location>
</feature>
<feature type="region of interest" description="Disordered" evidence="7">
    <location>
        <begin position="1450"/>
        <end position="1609"/>
    </location>
</feature>
<feature type="compositionally biased region" description="Basic and acidic residues" evidence="7">
    <location>
        <begin position="1"/>
        <end position="14"/>
    </location>
</feature>
<keyword evidence="3" id="KW-0963">Cytoplasm</keyword>
<feature type="compositionally biased region" description="Basic residues" evidence="7">
    <location>
        <begin position="295"/>
        <end position="321"/>
    </location>
</feature>
<dbReference type="InterPro" id="IPR012340">
    <property type="entry name" value="NA-bd_OB-fold"/>
</dbReference>
<dbReference type="GO" id="GO:0000175">
    <property type="term" value="F:3'-5'-RNA exonuclease activity"/>
    <property type="evidence" value="ECO:0007669"/>
    <property type="project" value="TreeGrafter"/>
</dbReference>
<evidence type="ECO:0000256" key="1">
    <source>
        <dbReference type="ARBA" id="ARBA00004496"/>
    </source>
</evidence>
<dbReference type="GO" id="GO:0000932">
    <property type="term" value="C:P-body"/>
    <property type="evidence" value="ECO:0007669"/>
    <property type="project" value="TreeGrafter"/>
</dbReference>
<evidence type="ECO:0000256" key="6">
    <source>
        <dbReference type="ARBA" id="ARBA00023121"/>
    </source>
</evidence>
<dbReference type="VEuPathDB" id="VectorBase:ADAC100487"/>
<dbReference type="VEuPathDB" id="VectorBase:ADAR2_005446"/>
<comment type="similarity">
    <text evidence="2">Belongs to the epsin family.</text>
</comment>
<feature type="compositionally biased region" description="Low complexity" evidence="7">
    <location>
        <begin position="1504"/>
        <end position="1519"/>
    </location>
</feature>
<dbReference type="InterPro" id="IPR003903">
    <property type="entry name" value="UIM_dom"/>
</dbReference>
<feature type="compositionally biased region" description="Polar residues" evidence="7">
    <location>
        <begin position="1530"/>
        <end position="1543"/>
    </location>
</feature>
<dbReference type="eggNOG" id="KOG2102">
    <property type="taxonomic scope" value="Eukaryota"/>
</dbReference>
<comment type="subcellular location">
    <subcellularLocation>
        <location evidence="1">Cytoplasm</location>
    </subcellularLocation>
</comment>
<dbReference type="CDD" id="cd16990">
    <property type="entry name" value="ENTH_Epsin"/>
    <property type="match status" value="1"/>
</dbReference>
<dbReference type="eggNOG" id="KOG2056">
    <property type="taxonomic scope" value="Eukaryota"/>
</dbReference>
<dbReference type="Pfam" id="PF01417">
    <property type="entry name" value="ENTH"/>
    <property type="match status" value="1"/>
</dbReference>
<keyword evidence="5" id="KW-0677">Repeat</keyword>
<feature type="region of interest" description="Disordered" evidence="7">
    <location>
        <begin position="1677"/>
        <end position="1735"/>
    </location>
</feature>
<dbReference type="GO" id="GO:0006402">
    <property type="term" value="P:mRNA catabolic process"/>
    <property type="evidence" value="ECO:0007669"/>
    <property type="project" value="TreeGrafter"/>
</dbReference>
<reference evidence="9" key="1">
    <citation type="journal article" date="2010" name="BMC Genomics">
        <title>Combination of measures distinguishes pre-miRNAs from other stem-loops in the genome of the newly sequenced Anopheles darlingi.</title>
        <authorList>
            <person name="Mendes N.D."/>
            <person name="Freitas A.T."/>
            <person name="Vasconcelos A.T."/>
            <person name="Sagot M.F."/>
        </authorList>
    </citation>
    <scope>NUCLEOTIDE SEQUENCE</scope>
</reference>
<feature type="compositionally biased region" description="Low complexity" evidence="7">
    <location>
        <begin position="1569"/>
        <end position="1581"/>
    </location>
</feature>
<feature type="compositionally biased region" description="Low complexity" evidence="7">
    <location>
        <begin position="1677"/>
        <end position="1728"/>
    </location>
</feature>
<feature type="domain" description="ENTH" evidence="8">
    <location>
        <begin position="1185"/>
        <end position="1316"/>
    </location>
</feature>